<evidence type="ECO:0000313" key="1">
    <source>
        <dbReference type="EMBL" id="APH74863.1"/>
    </source>
</evidence>
<protein>
    <submittedName>
        <fullName evidence="1">Uncharacterized protein</fullName>
    </submittedName>
</protein>
<dbReference type="OrthoDB" id="7445766at2"/>
<dbReference type="Proteomes" id="UP000182840">
    <property type="component" value="Plasmid unnamed1"/>
</dbReference>
<keyword evidence="1" id="KW-0614">Plasmid</keyword>
<dbReference type="RefSeq" id="WP_072608319.1">
    <property type="nucleotide sequence ID" value="NZ_CP018172.1"/>
</dbReference>
<sequence>MTTSLVANRRLLVLACSATKRRDPGYMPARLRYDGPLWRTLRSVDPHGTHANVAFLSAHYGFRDAETPIAYYDARLTPDLAERMIAGGMITRWPRPRRRNGPDNAGMHPGTEIASMARYGREPFHDVALVGGSLYLDVMRAMLAGFQRMGCVVDDASVTTINGPIGRMRQDLRRWLLMTGDRRGDAP</sequence>
<keyword evidence="2" id="KW-1185">Reference proteome</keyword>
<gene>
    <name evidence="1" type="ORF">BSQ44_25495</name>
</gene>
<evidence type="ECO:0000313" key="2">
    <source>
        <dbReference type="Proteomes" id="UP000182840"/>
    </source>
</evidence>
<organism evidence="1 2">
    <name type="scientific">Aquibium oceanicum</name>
    <dbReference type="NCBI Taxonomy" id="1670800"/>
    <lineage>
        <taxon>Bacteria</taxon>
        <taxon>Pseudomonadati</taxon>
        <taxon>Pseudomonadota</taxon>
        <taxon>Alphaproteobacteria</taxon>
        <taxon>Hyphomicrobiales</taxon>
        <taxon>Phyllobacteriaceae</taxon>
        <taxon>Aquibium</taxon>
    </lineage>
</organism>
<dbReference type="AlphaFoldDB" id="A0A1L3SZK4"/>
<accession>A0A1L3SZK4</accession>
<dbReference type="EMBL" id="CP018172">
    <property type="protein sequence ID" value="APH74863.1"/>
    <property type="molecule type" value="Genomic_DNA"/>
</dbReference>
<reference evidence="1 2" key="1">
    <citation type="submission" date="2016-11" db="EMBL/GenBank/DDBJ databases">
        <title>Mesorhizobium oceanicum sp. nov., isolated from deep seawater in South China Sea.</title>
        <authorList>
            <person name="Fu G.-Y."/>
        </authorList>
    </citation>
    <scope>NUCLEOTIDE SEQUENCE [LARGE SCALE GENOMIC DNA]</scope>
    <source>
        <strain evidence="1 2">B7</strain>
        <plasmid evidence="2">Plasmid unnamed1</plasmid>
    </source>
</reference>
<geneLocation type="plasmid" evidence="1">
    <name>unnamed1</name>
</geneLocation>
<dbReference type="KEGG" id="meso:BSQ44_25495"/>
<name>A0A1L3SZK4_9HYPH</name>
<proteinExistence type="predicted"/>